<reference evidence="2" key="1">
    <citation type="submission" date="2023-06" db="EMBL/GenBank/DDBJ databases">
        <title>Genome-scale phylogeny and comparative genomics of the fungal order Sordariales.</title>
        <authorList>
            <consortium name="Lawrence Berkeley National Laboratory"/>
            <person name="Hensen N."/>
            <person name="Bonometti L."/>
            <person name="Westerberg I."/>
            <person name="Brannstrom I.O."/>
            <person name="Guillou S."/>
            <person name="Cros-Aarteil S."/>
            <person name="Calhoun S."/>
            <person name="Haridas S."/>
            <person name="Kuo A."/>
            <person name="Mondo S."/>
            <person name="Pangilinan J."/>
            <person name="Riley R."/>
            <person name="LaButti K."/>
            <person name="Andreopoulos B."/>
            <person name="Lipzen A."/>
            <person name="Chen C."/>
            <person name="Yanf M."/>
            <person name="Daum C."/>
            <person name="Ng V."/>
            <person name="Clum A."/>
            <person name="Steindorff A."/>
            <person name="Ohm R."/>
            <person name="Martin F."/>
            <person name="Silar P."/>
            <person name="Natvig D."/>
            <person name="Lalanne C."/>
            <person name="Gautier V."/>
            <person name="Ament-velasquez S.L."/>
            <person name="Kruys A."/>
            <person name="Hutchinson M.I."/>
            <person name="Powell A.J."/>
            <person name="Barry K."/>
            <person name="Miller A.N."/>
            <person name="Grigoriev I.V."/>
            <person name="Debuchy R."/>
            <person name="Gladieux P."/>
            <person name="Thoren M.H."/>
            <person name="Johannesson H."/>
        </authorList>
    </citation>
    <scope>NUCLEOTIDE SEQUENCE</scope>
    <source>
        <strain evidence="2">SMH2392-1A</strain>
    </source>
</reference>
<organism evidence="2 3">
    <name type="scientific">Lasiosphaeria miniovina</name>
    <dbReference type="NCBI Taxonomy" id="1954250"/>
    <lineage>
        <taxon>Eukaryota</taxon>
        <taxon>Fungi</taxon>
        <taxon>Dikarya</taxon>
        <taxon>Ascomycota</taxon>
        <taxon>Pezizomycotina</taxon>
        <taxon>Sordariomycetes</taxon>
        <taxon>Sordariomycetidae</taxon>
        <taxon>Sordariales</taxon>
        <taxon>Lasiosphaeriaceae</taxon>
        <taxon>Lasiosphaeria</taxon>
    </lineage>
</organism>
<dbReference type="AlphaFoldDB" id="A0AA40BI10"/>
<keyword evidence="3" id="KW-1185">Reference proteome</keyword>
<feature type="signal peptide" evidence="1">
    <location>
        <begin position="1"/>
        <end position="18"/>
    </location>
</feature>
<comment type="caution">
    <text evidence="2">The sequence shown here is derived from an EMBL/GenBank/DDBJ whole genome shotgun (WGS) entry which is preliminary data.</text>
</comment>
<sequence length="85" mass="9525">MAWANFVVGRFLCWVATSSEYVDTRRFGPIVVGLNRVEAFEDIAWFSREFIVADIVLGLRGSALGHGFPAGSVVQIDDFVWIYIP</sequence>
<dbReference type="RefSeq" id="XP_060303489.1">
    <property type="nucleotide sequence ID" value="XM_060441018.1"/>
</dbReference>
<evidence type="ECO:0000313" key="2">
    <source>
        <dbReference type="EMBL" id="KAK0734612.1"/>
    </source>
</evidence>
<accession>A0AA40BI10</accession>
<evidence type="ECO:0000313" key="3">
    <source>
        <dbReference type="Proteomes" id="UP001172101"/>
    </source>
</evidence>
<protein>
    <submittedName>
        <fullName evidence="2">Uncharacterized protein</fullName>
    </submittedName>
</protein>
<gene>
    <name evidence="2" type="ORF">B0T26DRAFT_689079</name>
</gene>
<dbReference type="Proteomes" id="UP001172101">
    <property type="component" value="Unassembled WGS sequence"/>
</dbReference>
<evidence type="ECO:0000256" key="1">
    <source>
        <dbReference type="SAM" id="SignalP"/>
    </source>
</evidence>
<proteinExistence type="predicted"/>
<dbReference type="EMBL" id="JAUIRO010000001">
    <property type="protein sequence ID" value="KAK0734612.1"/>
    <property type="molecule type" value="Genomic_DNA"/>
</dbReference>
<feature type="chain" id="PRO_5041232014" evidence="1">
    <location>
        <begin position="19"/>
        <end position="85"/>
    </location>
</feature>
<name>A0AA40BI10_9PEZI</name>
<dbReference type="GeneID" id="85324288"/>
<keyword evidence="1" id="KW-0732">Signal</keyword>